<evidence type="ECO:0000313" key="4">
    <source>
        <dbReference type="Proteomes" id="UP000093129"/>
    </source>
</evidence>
<organism evidence="3 4">
    <name type="scientific">Acidithiobacillus ferrivorans</name>
    <dbReference type="NCBI Taxonomy" id="160808"/>
    <lineage>
        <taxon>Bacteria</taxon>
        <taxon>Pseudomonadati</taxon>
        <taxon>Pseudomonadota</taxon>
        <taxon>Acidithiobacillia</taxon>
        <taxon>Acidithiobacillales</taxon>
        <taxon>Acidithiobacillaceae</taxon>
        <taxon>Acidithiobacillus</taxon>
    </lineage>
</organism>
<sequence length="233" mass="24781">MIGLTLLQQCAPEVAPVTMAAIVQTESGGWPWTIHDNTTGQSLRFKSQTQAVAMARILISQGHKLDMGLAQIDSENLIWLGLSVTNVFNPCTNLKAAQYILLGAYRQAGADGTRSLDGAFQAYNSGNTSGDGHYARVVYHQAGVEIPSIPGGQLAPWVSRQVGGVGVVGKEGAVSAPIQPIIMMPPKSWQPLTQGEDFAVSTGHHHGKSPPKEQERLQSASPVTDIWTSAEGE</sequence>
<dbReference type="InterPro" id="IPR008258">
    <property type="entry name" value="Transglycosylase_SLT_dom_1"/>
</dbReference>
<comment type="caution">
    <text evidence="3">The sequence shown here is derived from an EMBL/GenBank/DDBJ whole genome shotgun (WGS) entry which is preliminary data.</text>
</comment>
<dbReference type="Proteomes" id="UP000093129">
    <property type="component" value="Unassembled WGS sequence"/>
</dbReference>
<evidence type="ECO:0000259" key="2">
    <source>
        <dbReference type="Pfam" id="PF01464"/>
    </source>
</evidence>
<evidence type="ECO:0000313" key="3">
    <source>
        <dbReference type="EMBL" id="OCB02644.1"/>
    </source>
</evidence>
<dbReference type="SUPFAM" id="SSF53955">
    <property type="entry name" value="Lysozyme-like"/>
    <property type="match status" value="1"/>
</dbReference>
<dbReference type="CDD" id="cd16892">
    <property type="entry name" value="LT_VirB1-like"/>
    <property type="match status" value="1"/>
</dbReference>
<dbReference type="Pfam" id="PF01464">
    <property type="entry name" value="SLT"/>
    <property type="match status" value="1"/>
</dbReference>
<dbReference type="InterPro" id="IPR023346">
    <property type="entry name" value="Lysozyme-like_dom_sf"/>
</dbReference>
<accession>A0A1B9BYA9</accession>
<feature type="region of interest" description="Disordered" evidence="1">
    <location>
        <begin position="199"/>
        <end position="233"/>
    </location>
</feature>
<reference evidence="3 4" key="1">
    <citation type="submission" date="2016-07" db="EMBL/GenBank/DDBJ databases">
        <title>Draft genome of a psychrotolerant acidophile Acidithiobacillus ferrivorans strain YL15.</title>
        <authorList>
            <person name="Peng T."/>
            <person name="Ma L."/>
            <person name="Nan M."/>
            <person name="An N."/>
            <person name="Wang M."/>
            <person name="Qiu G."/>
            <person name="Zeng W."/>
        </authorList>
    </citation>
    <scope>NUCLEOTIDE SEQUENCE [LARGE SCALE GENOMIC DNA]</scope>
    <source>
        <strain evidence="3 4">YL15</strain>
    </source>
</reference>
<feature type="domain" description="Transglycosylase SLT" evidence="2">
    <location>
        <begin position="9"/>
        <end position="128"/>
    </location>
</feature>
<name>A0A1B9BYA9_9PROT</name>
<proteinExistence type="predicted"/>
<evidence type="ECO:0000256" key="1">
    <source>
        <dbReference type="SAM" id="MobiDB-lite"/>
    </source>
</evidence>
<dbReference type="AlphaFoldDB" id="A0A1B9BYA9"/>
<gene>
    <name evidence="3" type="ORF">BBC27_12025</name>
</gene>
<dbReference type="Gene3D" id="1.10.530.10">
    <property type="match status" value="1"/>
</dbReference>
<protein>
    <recommendedName>
        <fullName evidence="2">Transglycosylase SLT domain-containing protein</fullName>
    </recommendedName>
</protein>
<dbReference type="EMBL" id="MASQ01000091">
    <property type="protein sequence ID" value="OCB02644.1"/>
    <property type="molecule type" value="Genomic_DNA"/>
</dbReference>